<accession>A0ABR3G6S9</accession>
<evidence type="ECO:0000313" key="4">
    <source>
        <dbReference type="EMBL" id="KAL0631649.1"/>
    </source>
</evidence>
<dbReference type="Pfam" id="PF02170">
    <property type="entry name" value="PAZ"/>
    <property type="match status" value="1"/>
</dbReference>
<feature type="domain" description="PAZ" evidence="2">
    <location>
        <begin position="296"/>
        <end position="411"/>
    </location>
</feature>
<dbReference type="Pfam" id="PF08699">
    <property type="entry name" value="ArgoL1"/>
    <property type="match status" value="1"/>
</dbReference>
<dbReference type="SUPFAM" id="SSF53098">
    <property type="entry name" value="Ribonuclease H-like"/>
    <property type="match status" value="1"/>
</dbReference>
<dbReference type="PROSITE" id="PS50821">
    <property type="entry name" value="PAZ"/>
    <property type="match status" value="1"/>
</dbReference>
<dbReference type="InterPro" id="IPR003165">
    <property type="entry name" value="Piwi"/>
</dbReference>
<sequence>MAGAGAGVEVMAAVEDAAMKVGEVVHERGVHKWEGAVVKTPIQCFASEGTAAIDPKVTATEDGLIEKMKTLRVAQKSDMQLPLRPGYGTIGVKTLVRANHFQVDIPQTTLYKYDVAMVPEIKIRRMKKRVFELLEASALGKIKHLIATDYAKTIIAPSRLSLPDDRLQVEVTYYDENQGGPTENSKKYMVTIQLVQKIEPSELQRYVEGNYREFDPGSAIQALNIILAKPPSLNGSIIPLGRSKFFVQESRPAELGRGLIALRGYYSSIRPSINRILCNVNVCMTAFYRDCNLAKLMYEFAQMNPGAAPFPGFLLEKLRVFLKRLRISTNHIKDKNGKPKIQVKAIIGIGTGKAAKDIKFYCEEYNKEISVAEYFKRKYEKTLQYPNLPCVDVGTKEKPVLLPPEMATVLPAQPYGNKLMDEQTAMMIKFACRRPKANAQLIVGEGLTSLGLNPQSSHLDPFKIKVSTEMITVPARILSPPSVRYAASSARIQGASWNLRDVKFAQGAGADTFGVIVLKDGPGDSFGGSNPIEVAGKFREMCNKSGMRVGPTSAALLKVISLPQDRSPASLEREFSPAFAAIVATKKPKIILVFLPTSDKGVYAMVKYLGDVKFGISTVCAQTQKISKMSQQYLANVALKFNLKLLGRNHGLQAADLGMLAAGTTMIVGCDVTHPSPGSLKGTPSIAGVVASVDGHYAQWPASLRLQESRKEMITFLKEMMIERLLRWQLINKKLPAQILVYRDGVSEGQFHTVIKDELPLIRAACTRFGEEYKPKITIIIVGKRHHTRFYPTEADKADGLGNPAPGTVVDRGVTSVYDFDFYLQAHSGLQGTTRPAHYYVIHDRNNFTSDALQTLTHNLCYLFGRATKSVSICPPAYYADLVCERGRCYIYGLLNASDTASLRSTSSEDEAAANYSRAQQMWGQGPHPNLLNTMYYL</sequence>
<dbReference type="SUPFAM" id="SSF101690">
    <property type="entry name" value="PAZ domain"/>
    <property type="match status" value="1"/>
</dbReference>
<dbReference type="InterPro" id="IPR003100">
    <property type="entry name" value="PAZ_dom"/>
</dbReference>
<proteinExistence type="inferred from homology"/>
<evidence type="ECO:0000313" key="5">
    <source>
        <dbReference type="Proteomes" id="UP001447188"/>
    </source>
</evidence>
<dbReference type="CDD" id="cd04657">
    <property type="entry name" value="Piwi_ago-like"/>
    <property type="match status" value="1"/>
</dbReference>
<dbReference type="InterPro" id="IPR036397">
    <property type="entry name" value="RNaseH_sf"/>
</dbReference>
<dbReference type="Proteomes" id="UP001447188">
    <property type="component" value="Unassembled WGS sequence"/>
</dbReference>
<dbReference type="InterPro" id="IPR012337">
    <property type="entry name" value="RNaseH-like_sf"/>
</dbReference>
<evidence type="ECO:0000259" key="2">
    <source>
        <dbReference type="PROSITE" id="PS50821"/>
    </source>
</evidence>
<dbReference type="InterPro" id="IPR032472">
    <property type="entry name" value="ArgoL2"/>
</dbReference>
<dbReference type="Gene3D" id="3.30.420.10">
    <property type="entry name" value="Ribonuclease H-like superfamily/Ribonuclease H"/>
    <property type="match status" value="1"/>
</dbReference>
<gene>
    <name evidence="4" type="ORF">Q9L58_009485</name>
</gene>
<dbReference type="InterPro" id="IPR032474">
    <property type="entry name" value="Argonaute_N"/>
</dbReference>
<dbReference type="InterPro" id="IPR014811">
    <property type="entry name" value="ArgoL1"/>
</dbReference>
<dbReference type="PANTHER" id="PTHR22891">
    <property type="entry name" value="EUKARYOTIC TRANSLATION INITIATION FACTOR 2C"/>
    <property type="match status" value="1"/>
</dbReference>
<evidence type="ECO:0000256" key="1">
    <source>
        <dbReference type="RuleBase" id="RU361178"/>
    </source>
</evidence>
<dbReference type="SMART" id="SM00950">
    <property type="entry name" value="Piwi"/>
    <property type="match status" value="1"/>
</dbReference>
<feature type="domain" description="Piwi" evidence="3">
    <location>
        <begin position="590"/>
        <end position="883"/>
    </location>
</feature>
<comment type="similarity">
    <text evidence="1">Belongs to the argonaute family.</text>
</comment>
<dbReference type="InterPro" id="IPR036085">
    <property type="entry name" value="PAZ_dom_sf"/>
</dbReference>
<dbReference type="EMBL" id="JBBBZM010000225">
    <property type="protein sequence ID" value="KAL0631649.1"/>
    <property type="molecule type" value="Genomic_DNA"/>
</dbReference>
<dbReference type="Pfam" id="PF16486">
    <property type="entry name" value="ArgoN"/>
    <property type="match status" value="1"/>
</dbReference>
<dbReference type="PROSITE" id="PS50822">
    <property type="entry name" value="PIWI"/>
    <property type="match status" value="1"/>
</dbReference>
<dbReference type="CDD" id="cd02846">
    <property type="entry name" value="PAZ_argonaute_like"/>
    <property type="match status" value="1"/>
</dbReference>
<dbReference type="Pfam" id="PF16488">
    <property type="entry name" value="ArgoL2"/>
    <property type="match status" value="1"/>
</dbReference>
<reference evidence="4 5" key="1">
    <citation type="submission" date="2024-02" db="EMBL/GenBank/DDBJ databases">
        <title>Discinaceae phylogenomics.</title>
        <authorList>
            <person name="Dirks A.C."/>
            <person name="James T.Y."/>
        </authorList>
    </citation>
    <scope>NUCLEOTIDE SEQUENCE [LARGE SCALE GENOMIC DNA]</scope>
    <source>
        <strain evidence="4 5">ACD0624</strain>
    </source>
</reference>
<keyword evidence="5" id="KW-1185">Reference proteome</keyword>
<name>A0ABR3G6S9_9PEZI</name>
<dbReference type="SMART" id="SM00949">
    <property type="entry name" value="PAZ"/>
    <property type="match status" value="1"/>
</dbReference>
<dbReference type="Pfam" id="PF02171">
    <property type="entry name" value="Piwi"/>
    <property type="match status" value="1"/>
</dbReference>
<organism evidence="4 5">
    <name type="scientific">Discina gigas</name>
    <dbReference type="NCBI Taxonomy" id="1032678"/>
    <lineage>
        <taxon>Eukaryota</taxon>
        <taxon>Fungi</taxon>
        <taxon>Dikarya</taxon>
        <taxon>Ascomycota</taxon>
        <taxon>Pezizomycotina</taxon>
        <taxon>Pezizomycetes</taxon>
        <taxon>Pezizales</taxon>
        <taxon>Discinaceae</taxon>
        <taxon>Discina</taxon>
    </lineage>
</organism>
<dbReference type="SMART" id="SM01163">
    <property type="entry name" value="DUF1785"/>
    <property type="match status" value="1"/>
</dbReference>
<evidence type="ECO:0008006" key="6">
    <source>
        <dbReference type="Google" id="ProtNLM"/>
    </source>
</evidence>
<evidence type="ECO:0000259" key="3">
    <source>
        <dbReference type="PROSITE" id="PS50822"/>
    </source>
</evidence>
<comment type="caution">
    <text evidence="4">The sequence shown here is derived from an EMBL/GenBank/DDBJ whole genome shotgun (WGS) entry which is preliminary data.</text>
</comment>
<protein>
    <recommendedName>
        <fullName evidence="6">Piwi-domain-containing protein</fullName>
    </recommendedName>
</protein>
<dbReference type="Gene3D" id="3.40.50.2300">
    <property type="match status" value="1"/>
</dbReference>
<dbReference type="InterPro" id="IPR045246">
    <property type="entry name" value="Piwi_ago-like"/>
</dbReference>
<dbReference type="Gene3D" id="2.170.260.10">
    <property type="entry name" value="paz domain"/>
    <property type="match status" value="1"/>
</dbReference>